<dbReference type="Proteomes" id="UP000504636">
    <property type="component" value="Unplaced"/>
</dbReference>
<name>A0A6A6YY01_9PEZI</name>
<reference evidence="4" key="3">
    <citation type="submission" date="2025-04" db="UniProtKB">
        <authorList>
            <consortium name="RefSeq"/>
        </authorList>
    </citation>
    <scope>IDENTIFICATION</scope>
    <source>
        <strain evidence="4">CBS 304.34</strain>
    </source>
</reference>
<evidence type="ECO:0000313" key="2">
    <source>
        <dbReference type="EMBL" id="KAF2812817.1"/>
    </source>
</evidence>
<gene>
    <name evidence="2 4" type="ORF">BDZ99DRAFT_243235</name>
</gene>
<organism evidence="2">
    <name type="scientific">Mytilinidion resinicola</name>
    <dbReference type="NCBI Taxonomy" id="574789"/>
    <lineage>
        <taxon>Eukaryota</taxon>
        <taxon>Fungi</taxon>
        <taxon>Dikarya</taxon>
        <taxon>Ascomycota</taxon>
        <taxon>Pezizomycotina</taxon>
        <taxon>Dothideomycetes</taxon>
        <taxon>Pleosporomycetidae</taxon>
        <taxon>Mytilinidiales</taxon>
        <taxon>Mytilinidiaceae</taxon>
        <taxon>Mytilinidion</taxon>
    </lineage>
</organism>
<dbReference type="EMBL" id="MU003696">
    <property type="protein sequence ID" value="KAF2812817.1"/>
    <property type="molecule type" value="Genomic_DNA"/>
</dbReference>
<protein>
    <submittedName>
        <fullName evidence="2 4">Uncharacterized protein</fullName>
    </submittedName>
</protein>
<reference evidence="4" key="2">
    <citation type="submission" date="2020-04" db="EMBL/GenBank/DDBJ databases">
        <authorList>
            <consortium name="NCBI Genome Project"/>
        </authorList>
    </citation>
    <scope>NUCLEOTIDE SEQUENCE</scope>
    <source>
        <strain evidence="4">CBS 304.34</strain>
    </source>
</reference>
<reference evidence="2 4" key="1">
    <citation type="journal article" date="2020" name="Stud. Mycol.">
        <title>101 Dothideomycetes genomes: a test case for predicting lifestyles and emergence of pathogens.</title>
        <authorList>
            <person name="Haridas S."/>
            <person name="Albert R."/>
            <person name="Binder M."/>
            <person name="Bloem J."/>
            <person name="Labutti K."/>
            <person name="Salamov A."/>
            <person name="Andreopoulos B."/>
            <person name="Baker S."/>
            <person name="Barry K."/>
            <person name="Bills G."/>
            <person name="Bluhm B."/>
            <person name="Cannon C."/>
            <person name="Castanera R."/>
            <person name="Culley D."/>
            <person name="Daum C."/>
            <person name="Ezra D."/>
            <person name="Gonzalez J."/>
            <person name="Henrissat B."/>
            <person name="Kuo A."/>
            <person name="Liang C."/>
            <person name="Lipzen A."/>
            <person name="Lutzoni F."/>
            <person name="Magnuson J."/>
            <person name="Mondo S."/>
            <person name="Nolan M."/>
            <person name="Ohm R."/>
            <person name="Pangilinan J."/>
            <person name="Park H.-J."/>
            <person name="Ramirez L."/>
            <person name="Alfaro M."/>
            <person name="Sun H."/>
            <person name="Tritt A."/>
            <person name="Yoshinaga Y."/>
            <person name="Zwiers L.-H."/>
            <person name="Turgeon B."/>
            <person name="Goodwin S."/>
            <person name="Spatafora J."/>
            <person name="Crous P."/>
            <person name="Grigoriev I."/>
        </authorList>
    </citation>
    <scope>NUCLEOTIDE SEQUENCE</scope>
    <source>
        <strain evidence="2 4">CBS 304.34</strain>
    </source>
</reference>
<dbReference type="RefSeq" id="XP_033579781.1">
    <property type="nucleotide sequence ID" value="XM_033713615.1"/>
</dbReference>
<evidence type="ECO:0000313" key="3">
    <source>
        <dbReference type="Proteomes" id="UP000504636"/>
    </source>
</evidence>
<dbReference type="GeneID" id="54454508"/>
<keyword evidence="3" id="KW-1185">Reference proteome</keyword>
<feature type="compositionally biased region" description="Polar residues" evidence="1">
    <location>
        <begin position="82"/>
        <end position="92"/>
    </location>
</feature>
<proteinExistence type="predicted"/>
<feature type="region of interest" description="Disordered" evidence="1">
    <location>
        <begin position="73"/>
        <end position="92"/>
    </location>
</feature>
<evidence type="ECO:0000313" key="4">
    <source>
        <dbReference type="RefSeq" id="XP_033579781.1"/>
    </source>
</evidence>
<dbReference type="AlphaFoldDB" id="A0A6A6YY01"/>
<evidence type="ECO:0000256" key="1">
    <source>
        <dbReference type="SAM" id="MobiDB-lite"/>
    </source>
</evidence>
<sequence length="177" mass="19724">MSQIGWRETIYHGCLYKSLRIGPPFRSINEMATDNLNLEGVTAGMSDKEWESLLLSIECASPEHLSPLTAADQHLERPSPPTTDQALSDSTFGFSPTPSANSYFFSSGSLRPPRCQATPLDISQPFPQLIAQIESRLRTMDDFSVNMEAWAMSLAARMNEIIGNLNRVRDCKVNQDQ</sequence>
<accession>A0A6A6YY01</accession>